<dbReference type="Gene3D" id="3.40.50.150">
    <property type="entry name" value="Vaccinia Virus protein VP39"/>
    <property type="match status" value="1"/>
</dbReference>
<name>A0A1Y3Z7A1_9BACE</name>
<gene>
    <name evidence="1" type="ORF">B5F97_02385</name>
</gene>
<sequence>MNKLTIKACPVCGGTHLERTLTCIDHYASGEVFHLCRCRDCGFILTQDFPAEAEIGRYYETPDYISHSDTKKGVMNSVYHWVRSYMLKRKARLVAHEAHRKTGRLLDIGTGTGYFADTMKRCGWQVEAIEKNVHARAFAKEHFGLEVKPDTALKDFEPDSFDVITLWHVMEHLEPLNETWETLNSLLTEKGVLIAAVPNCSSYDARKYGAYWAAYDVPRHLWHFTPGTIQRLGSRHGFILAERHPMPFDAFYVSMLTEKNMRRSCPFIRGMITGTLAWFHALVRKERSSSMIYVFRKKKVI</sequence>
<dbReference type="Pfam" id="PF13489">
    <property type="entry name" value="Methyltransf_23"/>
    <property type="match status" value="1"/>
</dbReference>
<dbReference type="InterPro" id="IPR029063">
    <property type="entry name" value="SAM-dependent_MTases_sf"/>
</dbReference>
<dbReference type="AlphaFoldDB" id="A0A1Y3Z7A1"/>
<dbReference type="RefSeq" id="WP_087425325.1">
    <property type="nucleotide sequence ID" value="NZ_CAMMFP010000010.1"/>
</dbReference>
<dbReference type="GO" id="GO:0008168">
    <property type="term" value="F:methyltransferase activity"/>
    <property type="evidence" value="ECO:0007669"/>
    <property type="project" value="UniProtKB-KW"/>
</dbReference>
<dbReference type="PANTHER" id="PTHR43861:SF6">
    <property type="entry name" value="METHYLTRANSFERASE TYPE 11"/>
    <property type="match status" value="1"/>
</dbReference>
<evidence type="ECO:0000313" key="1">
    <source>
        <dbReference type="EMBL" id="OUO02391.1"/>
    </source>
</evidence>
<protein>
    <submittedName>
        <fullName evidence="1">Methyltransferase</fullName>
    </submittedName>
</protein>
<comment type="caution">
    <text evidence="1">The sequence shown here is derived from an EMBL/GenBank/DDBJ whole genome shotgun (WGS) entry which is preliminary data.</text>
</comment>
<dbReference type="EMBL" id="NFII01000002">
    <property type="protein sequence ID" value="OUO02391.1"/>
    <property type="molecule type" value="Genomic_DNA"/>
</dbReference>
<reference evidence="2" key="1">
    <citation type="submission" date="2017-04" db="EMBL/GenBank/DDBJ databases">
        <title>Function of individual gut microbiota members based on whole genome sequencing of pure cultures obtained from chicken caecum.</title>
        <authorList>
            <person name="Medvecky M."/>
            <person name="Cejkova D."/>
            <person name="Polansky O."/>
            <person name="Karasova D."/>
            <person name="Kubasova T."/>
            <person name="Cizek A."/>
            <person name="Rychlik I."/>
        </authorList>
    </citation>
    <scope>NUCLEOTIDE SEQUENCE [LARGE SCALE GENOMIC DNA]</scope>
    <source>
        <strain evidence="2">An43</strain>
    </source>
</reference>
<proteinExistence type="predicted"/>
<dbReference type="PANTHER" id="PTHR43861">
    <property type="entry name" value="TRANS-ACONITATE 2-METHYLTRANSFERASE-RELATED"/>
    <property type="match status" value="1"/>
</dbReference>
<dbReference type="Proteomes" id="UP000195386">
    <property type="component" value="Unassembled WGS sequence"/>
</dbReference>
<accession>A0A1Y3Z7A1</accession>
<organism evidence="1 2">
    <name type="scientific">Bacteroides clarus</name>
    <dbReference type="NCBI Taxonomy" id="626929"/>
    <lineage>
        <taxon>Bacteria</taxon>
        <taxon>Pseudomonadati</taxon>
        <taxon>Bacteroidota</taxon>
        <taxon>Bacteroidia</taxon>
        <taxon>Bacteroidales</taxon>
        <taxon>Bacteroidaceae</taxon>
        <taxon>Bacteroides</taxon>
    </lineage>
</organism>
<dbReference type="SUPFAM" id="SSF53335">
    <property type="entry name" value="S-adenosyl-L-methionine-dependent methyltransferases"/>
    <property type="match status" value="1"/>
</dbReference>
<keyword evidence="1" id="KW-0489">Methyltransferase</keyword>
<evidence type="ECO:0000313" key="2">
    <source>
        <dbReference type="Proteomes" id="UP000195386"/>
    </source>
</evidence>
<keyword evidence="1" id="KW-0808">Transferase</keyword>
<dbReference type="GO" id="GO:0032259">
    <property type="term" value="P:methylation"/>
    <property type="evidence" value="ECO:0007669"/>
    <property type="project" value="UniProtKB-KW"/>
</dbReference>
<dbReference type="CDD" id="cd02440">
    <property type="entry name" value="AdoMet_MTases"/>
    <property type="match status" value="1"/>
</dbReference>